<dbReference type="GO" id="GO:0071072">
    <property type="term" value="P:negative regulation of phospholipid biosynthetic process"/>
    <property type="evidence" value="ECO:0007669"/>
    <property type="project" value="EnsemblFungi"/>
</dbReference>
<dbReference type="OrthoDB" id="277011at2759"/>
<dbReference type="SMART" id="SM00577">
    <property type="entry name" value="CPDc"/>
    <property type="match status" value="1"/>
</dbReference>
<keyword evidence="1" id="KW-0812">Transmembrane</keyword>
<keyword evidence="1" id="KW-0653">Protein transport</keyword>
<dbReference type="Pfam" id="PF03031">
    <property type="entry name" value="NIF"/>
    <property type="match status" value="2"/>
</dbReference>
<accession>A0A1E4RMG9</accession>
<feature type="transmembrane region" description="Helical" evidence="1">
    <location>
        <begin position="82"/>
        <end position="109"/>
    </location>
</feature>
<dbReference type="GeneID" id="30997244"/>
<evidence type="ECO:0000313" key="5">
    <source>
        <dbReference type="Proteomes" id="UP000095085"/>
    </source>
</evidence>
<sequence length="410" mass="48115">MNSLKILVNSFDNLYPNSQKYEIPLVELNSTHEYNEEDHSIDLTINNEQTNDDNETNEREDIKEETPIAEEIPSKLPNKSTWFNILSSIILFIPNYFIVKPLLFFWLLVTFPFTYFFNDTSSSDLLSETPQQHDEIINEKTELLKHENIISNTIKSPTASSKYIIPPPQRLFPLSRNPGKKRKRKTLILDLDETLIHSLSRGSPRSFNNGSSHMIEVKLNNISTLYYVHKRPYCDFFLKEIAKWFELQIFTASVQEYADPIIDWLESEIINYVHPLEGSRNDRKNKKIDKYNQLDQRYLNPYDSKKDANQKVFTKRYYRNDCTYRKGVGYIKDLSRFFTRDDDLKNVVILDNSPISYALHEDNAVMIEGWINDQSDRDLLNLLPMLHSLSLCIDVRFILGLRSGEKAFEN</sequence>
<gene>
    <name evidence="4" type="ORF">HYPBUDRAFT_165211</name>
</gene>
<dbReference type="InterPro" id="IPR004274">
    <property type="entry name" value="FCP1_dom"/>
</dbReference>
<dbReference type="GO" id="GO:0005783">
    <property type="term" value="C:endoplasmic reticulum"/>
    <property type="evidence" value="ECO:0007669"/>
    <property type="project" value="EnsemblFungi"/>
</dbReference>
<keyword evidence="1" id="KW-0496">Mitochondrion</keyword>
<dbReference type="AlphaFoldDB" id="A0A1E4RMG9"/>
<dbReference type="GO" id="GO:0005744">
    <property type="term" value="C:TIM23 mitochondrial import inner membrane translocase complex"/>
    <property type="evidence" value="ECO:0007669"/>
    <property type="project" value="UniProtKB-UniRule"/>
</dbReference>
<keyword evidence="1" id="KW-0813">Transport</keyword>
<dbReference type="STRING" id="984485.A0A1E4RMG9"/>
<proteinExistence type="inferred from homology"/>
<dbReference type="GO" id="GO:0046889">
    <property type="term" value="P:positive regulation of lipid biosynthetic process"/>
    <property type="evidence" value="ECO:0007669"/>
    <property type="project" value="EnsemblFungi"/>
</dbReference>
<dbReference type="PANTHER" id="PTHR12210">
    <property type="entry name" value="DULLARD PROTEIN PHOSPHATASE"/>
    <property type="match status" value="1"/>
</dbReference>
<keyword evidence="1" id="KW-0809">Transit peptide</keyword>
<feature type="domain" description="FCP1 homology" evidence="3">
    <location>
        <begin position="180"/>
        <end position="389"/>
    </location>
</feature>
<comment type="subunit">
    <text evidence="1">Component of the TIM23 complex.</text>
</comment>
<dbReference type="GO" id="GO:0015031">
    <property type="term" value="P:protein transport"/>
    <property type="evidence" value="ECO:0007669"/>
    <property type="project" value="UniProtKB-KW"/>
</dbReference>
<dbReference type="GO" id="GO:0140042">
    <property type="term" value="P:lipid droplet formation"/>
    <property type="evidence" value="ECO:0007669"/>
    <property type="project" value="EnsemblFungi"/>
</dbReference>
<protein>
    <recommendedName>
        <fullName evidence="1">Mitochondrial import inner membrane translocase subunit TIM50</fullName>
    </recommendedName>
</protein>
<dbReference type="Proteomes" id="UP000095085">
    <property type="component" value="Unassembled WGS sequence"/>
</dbReference>
<dbReference type="GO" id="GO:0004721">
    <property type="term" value="F:phosphoprotein phosphatase activity"/>
    <property type="evidence" value="ECO:0007669"/>
    <property type="project" value="EnsemblFungi"/>
</dbReference>
<evidence type="ECO:0000313" key="4">
    <source>
        <dbReference type="EMBL" id="ODV68449.1"/>
    </source>
</evidence>
<dbReference type="SUPFAM" id="SSF56784">
    <property type="entry name" value="HAD-like"/>
    <property type="match status" value="1"/>
</dbReference>
<organism evidence="4 5">
    <name type="scientific">Hyphopichia burtonii NRRL Y-1933</name>
    <dbReference type="NCBI Taxonomy" id="984485"/>
    <lineage>
        <taxon>Eukaryota</taxon>
        <taxon>Fungi</taxon>
        <taxon>Dikarya</taxon>
        <taxon>Ascomycota</taxon>
        <taxon>Saccharomycotina</taxon>
        <taxon>Pichiomycetes</taxon>
        <taxon>Debaryomycetaceae</taxon>
        <taxon>Hyphopichia</taxon>
    </lineage>
</organism>
<keyword evidence="1" id="KW-1133">Transmembrane helix</keyword>
<name>A0A1E4RMG9_9ASCO</name>
<comment type="function">
    <text evidence="1">Essential component of the TIM23 complex, a complex that mediates the translocation of transit peptide-containing proteins across the mitochondrial inner membrane.</text>
</comment>
<dbReference type="GO" id="GO:0006998">
    <property type="term" value="P:nuclear envelope organization"/>
    <property type="evidence" value="ECO:0007669"/>
    <property type="project" value="EnsemblFungi"/>
</dbReference>
<keyword evidence="5" id="KW-1185">Reference proteome</keyword>
<dbReference type="GO" id="GO:0071595">
    <property type="term" value="C:Nem1-Spo7 phosphatase complex"/>
    <property type="evidence" value="ECO:0007669"/>
    <property type="project" value="EnsemblFungi"/>
</dbReference>
<comment type="subcellular location">
    <subcellularLocation>
        <location evidence="1">Mitochondrion inner membrane</location>
        <topology evidence="1">Single-pass membrane protein</topology>
    </subcellularLocation>
</comment>
<comment type="similarity">
    <text evidence="1">Belongs to the TIM50 family.</text>
</comment>
<reference evidence="5" key="1">
    <citation type="submission" date="2016-05" db="EMBL/GenBank/DDBJ databases">
        <title>Comparative genomics of biotechnologically important yeasts.</title>
        <authorList>
            <consortium name="DOE Joint Genome Institute"/>
            <person name="Riley R."/>
            <person name="Haridas S."/>
            <person name="Wolfe K.H."/>
            <person name="Lopes M.R."/>
            <person name="Hittinger C.T."/>
            <person name="Goker M."/>
            <person name="Salamov A."/>
            <person name="Wisecaver J."/>
            <person name="Long T.M."/>
            <person name="Aerts A.L."/>
            <person name="Barry K."/>
            <person name="Choi C."/>
            <person name="Clum A."/>
            <person name="Coughlan A.Y."/>
            <person name="Deshpande S."/>
            <person name="Douglass A.P."/>
            <person name="Hanson S.J."/>
            <person name="Klenk H.-P."/>
            <person name="Labutti K."/>
            <person name="Lapidus A."/>
            <person name="Lindquist E."/>
            <person name="Lipzen A."/>
            <person name="Meier-Kolthoff J.P."/>
            <person name="Ohm R.A."/>
            <person name="Otillar R.P."/>
            <person name="Pangilinan J."/>
            <person name="Peng Y."/>
            <person name="Rokas A."/>
            <person name="Rosa C.A."/>
            <person name="Scheuner C."/>
            <person name="Sibirny A.A."/>
            <person name="Slot J.C."/>
            <person name="Stielow J.B."/>
            <person name="Sun H."/>
            <person name="Kurtzman C.P."/>
            <person name="Blackwell M."/>
            <person name="Grigoriev I.V."/>
            <person name="Jeffries T.W."/>
        </authorList>
    </citation>
    <scope>NUCLEOTIDE SEQUENCE [LARGE SCALE GENOMIC DNA]</scope>
    <source>
        <strain evidence="5">NRRL Y-1933</strain>
    </source>
</reference>
<keyword evidence="1" id="KW-0472">Membrane</keyword>
<dbReference type="InterPro" id="IPR023214">
    <property type="entry name" value="HAD_sf"/>
</dbReference>
<evidence type="ECO:0000256" key="2">
    <source>
        <dbReference type="SAM" id="MobiDB-lite"/>
    </source>
</evidence>
<dbReference type="CDD" id="cd07521">
    <property type="entry name" value="HAD_FCP1-like"/>
    <property type="match status" value="1"/>
</dbReference>
<evidence type="ECO:0000256" key="1">
    <source>
        <dbReference type="RuleBase" id="RU365079"/>
    </source>
</evidence>
<dbReference type="EMBL" id="KV454539">
    <property type="protein sequence ID" value="ODV68449.1"/>
    <property type="molecule type" value="Genomic_DNA"/>
</dbReference>
<dbReference type="InterPro" id="IPR050365">
    <property type="entry name" value="TIM50"/>
</dbReference>
<dbReference type="InterPro" id="IPR036412">
    <property type="entry name" value="HAD-like_sf"/>
</dbReference>
<dbReference type="PROSITE" id="PS50969">
    <property type="entry name" value="FCP1"/>
    <property type="match status" value="1"/>
</dbReference>
<keyword evidence="1" id="KW-0811">Translocation</keyword>
<evidence type="ECO:0000259" key="3">
    <source>
        <dbReference type="PROSITE" id="PS50969"/>
    </source>
</evidence>
<dbReference type="GO" id="GO:0005811">
    <property type="term" value="C:lipid droplet"/>
    <property type="evidence" value="ECO:0007669"/>
    <property type="project" value="EnsemblFungi"/>
</dbReference>
<dbReference type="Gene3D" id="3.40.50.1000">
    <property type="entry name" value="HAD superfamily/HAD-like"/>
    <property type="match status" value="1"/>
</dbReference>
<dbReference type="RefSeq" id="XP_020077516.1">
    <property type="nucleotide sequence ID" value="XM_020222695.1"/>
</dbReference>
<feature type="region of interest" description="Disordered" evidence="2">
    <location>
        <begin position="41"/>
        <end position="62"/>
    </location>
</feature>